<comment type="caution">
    <text evidence="4">The sequence shown here is derived from an EMBL/GenBank/DDBJ whole genome shotgun (WGS) entry which is preliminary data.</text>
</comment>
<evidence type="ECO:0000256" key="3">
    <source>
        <dbReference type="SAM" id="MobiDB-lite"/>
    </source>
</evidence>
<evidence type="ECO:0000256" key="2">
    <source>
        <dbReference type="ARBA" id="ARBA00023242"/>
    </source>
</evidence>
<dbReference type="InterPro" id="IPR050613">
    <property type="entry name" value="Sec_Metabolite_Reg"/>
</dbReference>
<gene>
    <name evidence="4" type="ORF">Clacol_000964</name>
</gene>
<protein>
    <recommendedName>
        <fullName evidence="6">Transcription factor domain-containing protein</fullName>
    </recommendedName>
</protein>
<dbReference type="EMBL" id="BPWL01000001">
    <property type="protein sequence ID" value="GJJ06768.1"/>
    <property type="molecule type" value="Genomic_DNA"/>
</dbReference>
<keyword evidence="2" id="KW-0539">Nucleus</keyword>
<keyword evidence="5" id="KW-1185">Reference proteome</keyword>
<dbReference type="PANTHER" id="PTHR31001:SF56">
    <property type="entry name" value="ZN(2)-C6 FUNGAL-TYPE DOMAIN-CONTAINING PROTEIN"/>
    <property type="match status" value="1"/>
</dbReference>
<dbReference type="GO" id="GO:0005634">
    <property type="term" value="C:nucleus"/>
    <property type="evidence" value="ECO:0007669"/>
    <property type="project" value="UniProtKB-SubCell"/>
</dbReference>
<dbReference type="Proteomes" id="UP001050691">
    <property type="component" value="Unassembled WGS sequence"/>
</dbReference>
<evidence type="ECO:0000313" key="5">
    <source>
        <dbReference type="Proteomes" id="UP001050691"/>
    </source>
</evidence>
<dbReference type="CDD" id="cd12148">
    <property type="entry name" value="fungal_TF_MHR"/>
    <property type="match status" value="1"/>
</dbReference>
<sequence length="721" mass="81605">MSSSSCPICQCNGVLEDLKALSINNINDLCAACREVLTPSKPTKKKDPARNNAQPQARPRRKRAAVPGERVITTIPGVRLVFFALSFNHRGAYSISSRNPMVDSRQALNENYTILQAREQQLYQAIAELETQMALRNQPLPPARPPRSAVVKPENNSGKRSPTDLEVDVLADAFGVMSVREKSGEGQFVGPTASAEYLLKQVDKITKRRRSPGTEVNSPPPLKCFENYPELILLEAQFPWPPPQPPMDLGRFLHHLPEYEHARQMFENYIYYVTWITCPIPISLLHEILDLFYPDKCPIEHIDLQKGHRLAILFAVCLLGSYLDVYSTEEERTENCSKYRTLARAAMSAVPLSSSATVGGIQFCLFGFPASAQLPDTNGRDRYAYVQDRESIRRAEQTFWEYYTQDIFQSYFFGRPVTLHPSAVTCQWPEHDRDELYPEFPTWKYSMAVLMAEIIETTVKSTVSYKDVLKFDRQLRKHPIPKGMEWPNLDGGIGSKTGYDSLGRTLQRAFGSILVQMVLMVLHRPYFWQAVSKPGHELMKHPYWRSVVAAYHSASSLVTSILAIWQAFPQAVERFASFWSHCHSASLVLGAMVTLRPDSQFARESLRYLNMACEMFRAADQSATKHLAPRMPPLFRLQKKAEETYENFLASDLQSSSPSSLDVLSPASLSCLEDVQSPISVDSKHNGGNQDQEDVMMLDPGVYRLQEKGWDHLILQLGRNS</sequence>
<proteinExistence type="predicted"/>
<comment type="subcellular location">
    <subcellularLocation>
        <location evidence="1">Nucleus</location>
    </subcellularLocation>
</comment>
<evidence type="ECO:0000313" key="4">
    <source>
        <dbReference type="EMBL" id="GJJ06768.1"/>
    </source>
</evidence>
<feature type="region of interest" description="Disordered" evidence="3">
    <location>
        <begin position="40"/>
        <end position="65"/>
    </location>
</feature>
<reference evidence="4" key="1">
    <citation type="submission" date="2021-10" db="EMBL/GenBank/DDBJ databases">
        <title>De novo Genome Assembly of Clathrus columnatus (Basidiomycota, Fungi) Using Illumina and Nanopore Sequence Data.</title>
        <authorList>
            <person name="Ogiso-Tanaka E."/>
            <person name="Itagaki H."/>
            <person name="Hosoya T."/>
            <person name="Hosaka K."/>
        </authorList>
    </citation>
    <scope>NUCLEOTIDE SEQUENCE</scope>
    <source>
        <strain evidence="4">MO-923</strain>
    </source>
</reference>
<name>A0AAV4ZZV8_9AGAM</name>
<accession>A0AAV4ZZV8</accession>
<dbReference type="PANTHER" id="PTHR31001">
    <property type="entry name" value="UNCHARACTERIZED TRANSCRIPTIONAL REGULATORY PROTEIN"/>
    <property type="match status" value="1"/>
</dbReference>
<evidence type="ECO:0000256" key="1">
    <source>
        <dbReference type="ARBA" id="ARBA00004123"/>
    </source>
</evidence>
<feature type="region of interest" description="Disordered" evidence="3">
    <location>
        <begin position="137"/>
        <end position="164"/>
    </location>
</feature>
<dbReference type="AlphaFoldDB" id="A0AAV4ZZV8"/>
<organism evidence="4 5">
    <name type="scientific">Clathrus columnatus</name>
    <dbReference type="NCBI Taxonomy" id="1419009"/>
    <lineage>
        <taxon>Eukaryota</taxon>
        <taxon>Fungi</taxon>
        <taxon>Dikarya</taxon>
        <taxon>Basidiomycota</taxon>
        <taxon>Agaricomycotina</taxon>
        <taxon>Agaricomycetes</taxon>
        <taxon>Phallomycetidae</taxon>
        <taxon>Phallales</taxon>
        <taxon>Clathraceae</taxon>
        <taxon>Clathrus</taxon>
    </lineage>
</organism>
<evidence type="ECO:0008006" key="6">
    <source>
        <dbReference type="Google" id="ProtNLM"/>
    </source>
</evidence>